<dbReference type="EMBL" id="JARJCN010000053">
    <property type="protein sequence ID" value="KAJ7080813.1"/>
    <property type="molecule type" value="Genomic_DNA"/>
</dbReference>
<gene>
    <name evidence="2" type="ORF">B0H15DRAFT_856214</name>
</gene>
<evidence type="ECO:0000313" key="3">
    <source>
        <dbReference type="Proteomes" id="UP001222325"/>
    </source>
</evidence>
<protein>
    <submittedName>
        <fullName evidence="2">Uncharacterized protein</fullName>
    </submittedName>
</protein>
<keyword evidence="3" id="KW-1185">Reference proteome</keyword>
<evidence type="ECO:0000256" key="1">
    <source>
        <dbReference type="SAM" id="MobiDB-lite"/>
    </source>
</evidence>
<organism evidence="2 3">
    <name type="scientific">Mycena belliarum</name>
    <dbReference type="NCBI Taxonomy" id="1033014"/>
    <lineage>
        <taxon>Eukaryota</taxon>
        <taxon>Fungi</taxon>
        <taxon>Dikarya</taxon>
        <taxon>Basidiomycota</taxon>
        <taxon>Agaricomycotina</taxon>
        <taxon>Agaricomycetes</taxon>
        <taxon>Agaricomycetidae</taxon>
        <taxon>Agaricales</taxon>
        <taxon>Marasmiineae</taxon>
        <taxon>Mycenaceae</taxon>
        <taxon>Mycena</taxon>
    </lineage>
</organism>
<accession>A0AAD6XMQ4</accession>
<dbReference type="AlphaFoldDB" id="A0AAD6XMQ4"/>
<dbReference type="Proteomes" id="UP001222325">
    <property type="component" value="Unassembled WGS sequence"/>
</dbReference>
<comment type="caution">
    <text evidence="2">The sequence shown here is derived from an EMBL/GenBank/DDBJ whole genome shotgun (WGS) entry which is preliminary data.</text>
</comment>
<proteinExistence type="predicted"/>
<feature type="compositionally biased region" description="Basic and acidic residues" evidence="1">
    <location>
        <begin position="75"/>
        <end position="103"/>
    </location>
</feature>
<reference evidence="2" key="1">
    <citation type="submission" date="2023-03" db="EMBL/GenBank/DDBJ databases">
        <title>Massive genome expansion in bonnet fungi (Mycena s.s.) driven by repeated elements and novel gene families across ecological guilds.</title>
        <authorList>
            <consortium name="Lawrence Berkeley National Laboratory"/>
            <person name="Harder C.B."/>
            <person name="Miyauchi S."/>
            <person name="Viragh M."/>
            <person name="Kuo A."/>
            <person name="Thoen E."/>
            <person name="Andreopoulos B."/>
            <person name="Lu D."/>
            <person name="Skrede I."/>
            <person name="Drula E."/>
            <person name="Henrissat B."/>
            <person name="Morin E."/>
            <person name="Kohler A."/>
            <person name="Barry K."/>
            <person name="LaButti K."/>
            <person name="Morin E."/>
            <person name="Salamov A."/>
            <person name="Lipzen A."/>
            <person name="Mereny Z."/>
            <person name="Hegedus B."/>
            <person name="Baldrian P."/>
            <person name="Stursova M."/>
            <person name="Weitz H."/>
            <person name="Taylor A."/>
            <person name="Grigoriev I.V."/>
            <person name="Nagy L.G."/>
            <person name="Martin F."/>
            <person name="Kauserud H."/>
        </authorList>
    </citation>
    <scope>NUCLEOTIDE SEQUENCE</scope>
    <source>
        <strain evidence="2">CBHHK173m</strain>
    </source>
</reference>
<name>A0AAD6XMQ4_9AGAR</name>
<feature type="region of interest" description="Disordered" evidence="1">
    <location>
        <begin position="42"/>
        <end position="110"/>
    </location>
</feature>
<evidence type="ECO:0000313" key="2">
    <source>
        <dbReference type="EMBL" id="KAJ7080813.1"/>
    </source>
</evidence>
<sequence>MRLDPSFATRPLPLARALVPIPAPGAEALLGAISAVLDHSEAERRTDVGARGPRKRPDHSFATCKSSPLVPIRIPESREQNNQRGPSEAERRTTFKSEADEHAPMAVRSQSQPGVLQIQLLKGECVPGICSKSWLKFELNLMPVQVEVKGAVEQDTYRQLLYGIGLESGS</sequence>